<sequence length="169" mass="20199">MAADRRRLQVEIDRTIKKVNEGVEAFADVWHKLSVVSRTETPNATSMNQKEKYEQELKKEIKKLQRLREQIKTWQSSSDIKDKKPLTEARKQIEAQMERFKVIERETKQKPYSKDALGNSYKYDYMDREKEEINQWIQTSNSRLSSQIEDLETKLEDLNANKKKRMDKD</sequence>
<accession>A0A3M7SLI5</accession>
<evidence type="ECO:0000256" key="2">
    <source>
        <dbReference type="ARBA" id="ARBA00004496"/>
    </source>
</evidence>
<evidence type="ECO:0000256" key="6">
    <source>
        <dbReference type="ARBA" id="ARBA00023015"/>
    </source>
</evidence>
<evidence type="ECO:0000256" key="1">
    <source>
        <dbReference type="ARBA" id="ARBA00004123"/>
    </source>
</evidence>
<evidence type="ECO:0000256" key="4">
    <source>
        <dbReference type="ARBA" id="ARBA00022490"/>
    </source>
</evidence>
<comment type="subcellular location">
    <subcellularLocation>
        <location evidence="2">Cytoplasm</location>
    </subcellularLocation>
    <subcellularLocation>
        <location evidence="1">Nucleus</location>
    </subcellularLocation>
</comment>
<keyword evidence="9" id="KW-0175">Coiled coil</keyword>
<comment type="caution">
    <text evidence="11">The sequence shown here is derived from an EMBL/GenBank/DDBJ whole genome shotgun (WGS) entry which is preliminary data.</text>
</comment>
<evidence type="ECO:0000256" key="7">
    <source>
        <dbReference type="ARBA" id="ARBA00023163"/>
    </source>
</evidence>
<comment type="similarity">
    <text evidence="3">Belongs to the CNOT2/3/5 family.</text>
</comment>
<protein>
    <submittedName>
        <fullName evidence="11">Ccr4-not transcription complex subunit 3</fullName>
    </submittedName>
</protein>
<dbReference type="GO" id="GO:0030015">
    <property type="term" value="C:CCR4-NOT core complex"/>
    <property type="evidence" value="ECO:0007669"/>
    <property type="project" value="InterPro"/>
</dbReference>
<keyword evidence="12" id="KW-1185">Reference proteome</keyword>
<dbReference type="InterPro" id="IPR007207">
    <property type="entry name" value="Not_N"/>
</dbReference>
<name>A0A3M7SLI5_BRAPC</name>
<keyword evidence="6" id="KW-0805">Transcription regulation</keyword>
<keyword evidence="8" id="KW-0539">Nucleus</keyword>
<feature type="non-terminal residue" evidence="11">
    <location>
        <position position="169"/>
    </location>
</feature>
<keyword evidence="5" id="KW-0678">Repressor</keyword>
<keyword evidence="7" id="KW-0804">Transcription</keyword>
<evidence type="ECO:0000313" key="12">
    <source>
        <dbReference type="Proteomes" id="UP000276133"/>
    </source>
</evidence>
<dbReference type="AlphaFoldDB" id="A0A3M7SLI5"/>
<dbReference type="GO" id="GO:0005737">
    <property type="term" value="C:cytoplasm"/>
    <property type="evidence" value="ECO:0007669"/>
    <property type="project" value="UniProtKB-SubCell"/>
</dbReference>
<dbReference type="Pfam" id="PF04065">
    <property type="entry name" value="Not3"/>
    <property type="match status" value="1"/>
</dbReference>
<dbReference type="InterPro" id="IPR040168">
    <property type="entry name" value="Not2/3/5"/>
</dbReference>
<evidence type="ECO:0000259" key="10">
    <source>
        <dbReference type="Pfam" id="PF04065"/>
    </source>
</evidence>
<dbReference type="EMBL" id="REGN01001154">
    <property type="protein sequence ID" value="RNA36643.1"/>
    <property type="molecule type" value="Genomic_DNA"/>
</dbReference>
<feature type="coiled-coil region" evidence="9">
    <location>
        <begin position="43"/>
        <end position="106"/>
    </location>
</feature>
<dbReference type="GO" id="GO:0005634">
    <property type="term" value="C:nucleus"/>
    <property type="evidence" value="ECO:0007669"/>
    <property type="project" value="UniProtKB-SubCell"/>
</dbReference>
<evidence type="ECO:0000256" key="8">
    <source>
        <dbReference type="ARBA" id="ARBA00023242"/>
    </source>
</evidence>
<evidence type="ECO:0000313" key="11">
    <source>
        <dbReference type="EMBL" id="RNA36643.1"/>
    </source>
</evidence>
<organism evidence="11 12">
    <name type="scientific">Brachionus plicatilis</name>
    <name type="common">Marine rotifer</name>
    <name type="synonym">Brachionus muelleri</name>
    <dbReference type="NCBI Taxonomy" id="10195"/>
    <lineage>
        <taxon>Eukaryota</taxon>
        <taxon>Metazoa</taxon>
        <taxon>Spiralia</taxon>
        <taxon>Gnathifera</taxon>
        <taxon>Rotifera</taxon>
        <taxon>Eurotatoria</taxon>
        <taxon>Monogononta</taxon>
        <taxon>Pseudotrocha</taxon>
        <taxon>Ploima</taxon>
        <taxon>Brachionidae</taxon>
        <taxon>Brachionus</taxon>
    </lineage>
</organism>
<reference evidence="11 12" key="1">
    <citation type="journal article" date="2018" name="Sci. Rep.">
        <title>Genomic signatures of local adaptation to the degree of environmental predictability in rotifers.</title>
        <authorList>
            <person name="Franch-Gras L."/>
            <person name="Hahn C."/>
            <person name="Garcia-Roger E.M."/>
            <person name="Carmona M.J."/>
            <person name="Serra M."/>
            <person name="Gomez A."/>
        </authorList>
    </citation>
    <scope>NUCLEOTIDE SEQUENCE [LARGE SCALE GENOMIC DNA]</scope>
    <source>
        <strain evidence="11">HYR1</strain>
    </source>
</reference>
<dbReference type="GO" id="GO:0006355">
    <property type="term" value="P:regulation of DNA-templated transcription"/>
    <property type="evidence" value="ECO:0007669"/>
    <property type="project" value="InterPro"/>
</dbReference>
<feature type="domain" description="CCR4-Not complex component Not N-terminal" evidence="10">
    <location>
        <begin position="5"/>
        <end position="166"/>
    </location>
</feature>
<feature type="coiled-coil region" evidence="9">
    <location>
        <begin position="141"/>
        <end position="168"/>
    </location>
</feature>
<proteinExistence type="inferred from homology"/>
<evidence type="ECO:0000256" key="3">
    <source>
        <dbReference type="ARBA" id="ARBA00007682"/>
    </source>
</evidence>
<dbReference type="PANTHER" id="PTHR23326">
    <property type="entry name" value="CCR4 NOT-RELATED"/>
    <property type="match status" value="1"/>
</dbReference>
<dbReference type="STRING" id="10195.A0A3M7SLI5"/>
<dbReference type="Proteomes" id="UP000276133">
    <property type="component" value="Unassembled WGS sequence"/>
</dbReference>
<dbReference type="OrthoDB" id="293823at2759"/>
<evidence type="ECO:0000256" key="9">
    <source>
        <dbReference type="SAM" id="Coils"/>
    </source>
</evidence>
<evidence type="ECO:0000256" key="5">
    <source>
        <dbReference type="ARBA" id="ARBA00022491"/>
    </source>
</evidence>
<gene>
    <name evidence="11" type="ORF">BpHYR1_016081</name>
</gene>
<keyword evidence="4" id="KW-0963">Cytoplasm</keyword>